<comment type="caution">
    <text evidence="3">The sequence shown here is derived from an EMBL/GenBank/DDBJ whole genome shotgun (WGS) entry which is preliminary data.</text>
</comment>
<dbReference type="SUPFAM" id="SSF52172">
    <property type="entry name" value="CheY-like"/>
    <property type="match status" value="1"/>
</dbReference>
<dbReference type="InterPro" id="IPR052048">
    <property type="entry name" value="ST_Response_Regulator"/>
</dbReference>
<proteinExistence type="predicted"/>
<dbReference type="RefSeq" id="WP_063244759.1">
    <property type="nucleotide sequence ID" value="NZ_CP168967.1"/>
</dbReference>
<accession>A0A150WD57</accession>
<dbReference type="GO" id="GO:0000160">
    <property type="term" value="P:phosphorelay signal transduction system"/>
    <property type="evidence" value="ECO:0007669"/>
    <property type="project" value="InterPro"/>
</dbReference>
<evidence type="ECO:0000256" key="1">
    <source>
        <dbReference type="PROSITE-ProRule" id="PRU00169"/>
    </source>
</evidence>
<dbReference type="Proteomes" id="UP000075391">
    <property type="component" value="Unassembled WGS sequence"/>
</dbReference>
<evidence type="ECO:0000313" key="4">
    <source>
        <dbReference type="Proteomes" id="UP000075391"/>
    </source>
</evidence>
<dbReference type="PROSITE" id="PS50110">
    <property type="entry name" value="RESPONSE_REGULATORY"/>
    <property type="match status" value="1"/>
</dbReference>
<dbReference type="OrthoDB" id="5293444at2"/>
<dbReference type="SMART" id="SM00448">
    <property type="entry name" value="REC"/>
    <property type="match status" value="1"/>
</dbReference>
<keyword evidence="1" id="KW-0597">Phosphoprotein</keyword>
<evidence type="ECO:0000313" key="3">
    <source>
        <dbReference type="EMBL" id="KYG60916.1"/>
    </source>
</evidence>
<dbReference type="Pfam" id="PF00072">
    <property type="entry name" value="Response_reg"/>
    <property type="match status" value="1"/>
</dbReference>
<dbReference type="PANTHER" id="PTHR43228:SF1">
    <property type="entry name" value="TWO-COMPONENT RESPONSE REGULATOR ARR22"/>
    <property type="match status" value="1"/>
</dbReference>
<reference evidence="3 4" key="1">
    <citation type="submission" date="2016-03" db="EMBL/GenBank/DDBJ databases">
        <authorList>
            <person name="Ploux O."/>
        </authorList>
    </citation>
    <scope>NUCLEOTIDE SEQUENCE [LARGE SCALE GENOMIC DNA]</scope>
    <source>
        <strain evidence="3 4">BER2</strain>
    </source>
</reference>
<name>A0A150WD57_BDEBC</name>
<dbReference type="InterPro" id="IPR011006">
    <property type="entry name" value="CheY-like_superfamily"/>
</dbReference>
<dbReference type="Gene3D" id="3.40.50.2300">
    <property type="match status" value="1"/>
</dbReference>
<organism evidence="3 4">
    <name type="scientific">Bdellovibrio bacteriovorus</name>
    <dbReference type="NCBI Taxonomy" id="959"/>
    <lineage>
        <taxon>Bacteria</taxon>
        <taxon>Pseudomonadati</taxon>
        <taxon>Bdellovibrionota</taxon>
        <taxon>Bdellovibrionia</taxon>
        <taxon>Bdellovibrionales</taxon>
        <taxon>Pseudobdellovibrionaceae</taxon>
        <taxon>Bdellovibrio</taxon>
    </lineage>
</organism>
<feature type="domain" description="Response regulatory" evidence="2">
    <location>
        <begin position="7"/>
        <end position="129"/>
    </location>
</feature>
<dbReference type="PANTHER" id="PTHR43228">
    <property type="entry name" value="TWO-COMPONENT RESPONSE REGULATOR"/>
    <property type="match status" value="1"/>
</dbReference>
<dbReference type="AlphaFoldDB" id="A0A150WD57"/>
<feature type="modified residue" description="4-aspartylphosphate" evidence="1">
    <location>
        <position position="62"/>
    </location>
</feature>
<gene>
    <name evidence="3" type="ORF">AZI85_10695</name>
</gene>
<dbReference type="InterPro" id="IPR001789">
    <property type="entry name" value="Sig_transdc_resp-reg_receiver"/>
</dbReference>
<evidence type="ECO:0000259" key="2">
    <source>
        <dbReference type="PROSITE" id="PS50110"/>
    </source>
</evidence>
<sequence length="135" mass="15191">MFPLETRILVIDDMPSIRDLVKNTLKAMGYKNIQEAGDGEEGLKLLLQHNSPGTQFQLVISDWNMPKMKGLDLLKQVRATTEWANLPFVLLTSESERDQVTEAVLAGVSQYIVKPFSAKIFEDKLKAAYAKHNKA</sequence>
<dbReference type="EMBL" id="LUKF01000018">
    <property type="protein sequence ID" value="KYG60916.1"/>
    <property type="molecule type" value="Genomic_DNA"/>
</dbReference>
<protein>
    <recommendedName>
        <fullName evidence="2">Response regulatory domain-containing protein</fullName>
    </recommendedName>
</protein>